<dbReference type="eggNOG" id="COG1284">
    <property type="taxonomic scope" value="Bacteria"/>
</dbReference>
<reference evidence="7 8" key="1">
    <citation type="submission" date="2013-07" db="EMBL/GenBank/DDBJ databases">
        <authorList>
            <person name="Weinstock G."/>
            <person name="Sodergren E."/>
            <person name="Wylie T."/>
            <person name="Fulton L."/>
            <person name="Fulton R."/>
            <person name="Fronick C."/>
            <person name="O'Laughlin M."/>
            <person name="Godfrey J."/>
            <person name="Miner T."/>
            <person name="Herter B."/>
            <person name="Appelbaum E."/>
            <person name="Cordes M."/>
            <person name="Lek S."/>
            <person name="Wollam A."/>
            <person name="Pepin K.H."/>
            <person name="Palsikar V.B."/>
            <person name="Mitreva M."/>
            <person name="Wilson R.K."/>
        </authorList>
    </citation>
    <scope>NUCLEOTIDE SEQUENCE [LARGE SCALE GENOMIC DNA]</scope>
    <source>
        <strain evidence="7 8">ATCC 27760</strain>
    </source>
</reference>
<comment type="subcellular location">
    <subcellularLocation>
        <location evidence="1">Cell membrane</location>
        <topology evidence="1">Multi-pass membrane protein</topology>
    </subcellularLocation>
</comment>
<dbReference type="OrthoDB" id="3180973at2"/>
<evidence type="ECO:0000256" key="3">
    <source>
        <dbReference type="ARBA" id="ARBA00022692"/>
    </source>
</evidence>
<keyword evidence="8" id="KW-1185">Reference proteome</keyword>
<proteinExistence type="predicted"/>
<accession>U2K699</accession>
<dbReference type="GO" id="GO:0005886">
    <property type="term" value="C:plasma membrane"/>
    <property type="evidence" value="ECO:0007669"/>
    <property type="project" value="UniProtKB-SubCell"/>
</dbReference>
<dbReference type="InterPro" id="IPR051461">
    <property type="entry name" value="UPF0750_membrane"/>
</dbReference>
<dbReference type="CDD" id="cd16380">
    <property type="entry name" value="YitT_C"/>
    <property type="match status" value="1"/>
</dbReference>
<evidence type="ECO:0000313" key="7">
    <source>
        <dbReference type="EMBL" id="ERJ87615.1"/>
    </source>
</evidence>
<name>U2K699_9FIRM</name>
<evidence type="ECO:0000313" key="8">
    <source>
        <dbReference type="Proteomes" id="UP000016662"/>
    </source>
</evidence>
<keyword evidence="3" id="KW-0812">Transmembrane</keyword>
<dbReference type="RefSeq" id="WP_021681594.1">
    <property type="nucleotide sequence ID" value="NZ_KI260357.1"/>
</dbReference>
<feature type="non-terminal residue" evidence="7">
    <location>
        <position position="1"/>
    </location>
</feature>
<dbReference type="STRING" id="411473.RUMCAL_02139"/>
<evidence type="ECO:0000256" key="5">
    <source>
        <dbReference type="ARBA" id="ARBA00023136"/>
    </source>
</evidence>
<dbReference type="EMBL" id="AWVF01000438">
    <property type="protein sequence ID" value="ERJ87615.1"/>
    <property type="molecule type" value="Genomic_DNA"/>
</dbReference>
<keyword evidence="4" id="KW-1133">Transmembrane helix</keyword>
<comment type="caution">
    <text evidence="7">The sequence shown here is derived from an EMBL/GenBank/DDBJ whole genome shotgun (WGS) entry which is preliminary data.</text>
</comment>
<sequence>KTIVIDTAIENINLCKYFTIVCKDPTPICDFIHTELGRSATLFTAEGTYSGQEEYIVLTVMKRSQAVQLRNYIKKVQPQAFMMITNSSEIIGKGFRNTI</sequence>
<feature type="domain" description="DUF2179" evidence="6">
    <location>
        <begin position="38"/>
        <end position="92"/>
    </location>
</feature>
<dbReference type="Proteomes" id="UP000016662">
    <property type="component" value="Unassembled WGS sequence"/>
</dbReference>
<protein>
    <recommendedName>
        <fullName evidence="6">DUF2179 domain-containing protein</fullName>
    </recommendedName>
</protein>
<dbReference type="AlphaFoldDB" id="U2K699"/>
<dbReference type="PANTHER" id="PTHR33545">
    <property type="entry name" value="UPF0750 MEMBRANE PROTEIN YITT-RELATED"/>
    <property type="match status" value="1"/>
</dbReference>
<evidence type="ECO:0000259" key="6">
    <source>
        <dbReference type="Pfam" id="PF10035"/>
    </source>
</evidence>
<evidence type="ECO:0000256" key="2">
    <source>
        <dbReference type="ARBA" id="ARBA00022475"/>
    </source>
</evidence>
<dbReference type="Gene3D" id="3.30.70.120">
    <property type="match status" value="1"/>
</dbReference>
<keyword evidence="2" id="KW-1003">Cell membrane</keyword>
<dbReference type="InterPro" id="IPR015867">
    <property type="entry name" value="N-reg_PII/ATP_PRibTrfase_C"/>
</dbReference>
<dbReference type="HOGENOM" id="CLU_2312214_0_0_9"/>
<dbReference type="PANTHER" id="PTHR33545:SF5">
    <property type="entry name" value="UPF0750 MEMBRANE PROTEIN YITT"/>
    <property type="match status" value="1"/>
</dbReference>
<keyword evidence="5" id="KW-0472">Membrane</keyword>
<dbReference type="InterPro" id="IPR019264">
    <property type="entry name" value="DUF2179"/>
</dbReference>
<dbReference type="Pfam" id="PF10035">
    <property type="entry name" value="DUF2179"/>
    <property type="match status" value="1"/>
</dbReference>
<organism evidence="7 8">
    <name type="scientific">Ruminococcus callidus ATCC 27760</name>
    <dbReference type="NCBI Taxonomy" id="411473"/>
    <lineage>
        <taxon>Bacteria</taxon>
        <taxon>Bacillati</taxon>
        <taxon>Bacillota</taxon>
        <taxon>Clostridia</taxon>
        <taxon>Eubacteriales</taxon>
        <taxon>Oscillospiraceae</taxon>
        <taxon>Ruminococcus</taxon>
    </lineage>
</organism>
<gene>
    <name evidence="7" type="ORF">RUMCAL_03284</name>
</gene>
<evidence type="ECO:0000256" key="1">
    <source>
        <dbReference type="ARBA" id="ARBA00004651"/>
    </source>
</evidence>
<dbReference type="PATRIC" id="fig|411473.3.peg.2751"/>
<evidence type="ECO:0000256" key="4">
    <source>
        <dbReference type="ARBA" id="ARBA00022989"/>
    </source>
</evidence>